<dbReference type="GO" id="GO:0007346">
    <property type="term" value="P:regulation of mitotic cell cycle"/>
    <property type="evidence" value="ECO:0007669"/>
    <property type="project" value="TreeGrafter"/>
</dbReference>
<evidence type="ECO:0000256" key="4">
    <source>
        <dbReference type="ARBA" id="ARBA00022777"/>
    </source>
</evidence>
<dbReference type="InterPro" id="IPR000719">
    <property type="entry name" value="Prot_kinase_dom"/>
</dbReference>
<sequence>MAGVSIPGLNYGPMEDAAATAEVSGIELMSFSCEPFMVPAPQVFGKCRLITEFEKISFVGEGTYGSVYKVRDKKNDKVVALKKLKIPKEHPGLPMNFTREINILKQLYHDNITHLFGVAVGRVFDSTYLILEFCPYELSKIIDDEQTKTMIDQSHIKCIMHQLFFGLQYLHENFVLHRDLTVTNILFSEVGILKIADFGNCRLITNEKMTPNVVSRWYRAPEVLFGATNYSSAIDIWSAGCIFAELLLKRPLFKTDSDNNVISLLVDLLGTPTESQWPGFSDLPLMKNYELRDQPHNRLTLKFAEQPTTCIALLHKIFTYSPIKRITAEKCLINSYFTDQPRACNLDSLVALLKKADEI</sequence>
<evidence type="ECO:0000313" key="8">
    <source>
        <dbReference type="EMBL" id="CAL1265160.1"/>
    </source>
</evidence>
<dbReference type="Pfam" id="PF00069">
    <property type="entry name" value="Pkinase"/>
    <property type="match status" value="1"/>
</dbReference>
<dbReference type="InterPro" id="IPR017441">
    <property type="entry name" value="Protein_kinase_ATP_BS"/>
</dbReference>
<dbReference type="PROSITE" id="PS00109">
    <property type="entry name" value="PROTEIN_KINASE_TYR"/>
    <property type="match status" value="1"/>
</dbReference>
<dbReference type="Gene3D" id="3.30.200.20">
    <property type="entry name" value="Phosphorylase Kinase, domain 1"/>
    <property type="match status" value="1"/>
</dbReference>
<name>A0AAV1Z279_9ARAC</name>
<dbReference type="InterPro" id="IPR008266">
    <property type="entry name" value="Tyr_kinase_AS"/>
</dbReference>
<keyword evidence="5 6" id="KW-0067">ATP-binding</keyword>
<dbReference type="Gene3D" id="1.10.510.10">
    <property type="entry name" value="Transferase(Phosphotransferase) domain 1"/>
    <property type="match status" value="1"/>
</dbReference>
<dbReference type="GO" id="GO:0005524">
    <property type="term" value="F:ATP binding"/>
    <property type="evidence" value="ECO:0007669"/>
    <property type="project" value="UniProtKB-UniRule"/>
</dbReference>
<evidence type="ECO:0000256" key="5">
    <source>
        <dbReference type="ARBA" id="ARBA00022840"/>
    </source>
</evidence>
<proteinExistence type="predicted"/>
<keyword evidence="2" id="KW-0808">Transferase</keyword>
<keyword evidence="9" id="KW-1185">Reference proteome</keyword>
<protein>
    <recommendedName>
        <fullName evidence="7">Protein kinase domain-containing protein</fullName>
    </recommendedName>
</protein>
<dbReference type="SUPFAM" id="SSF56112">
    <property type="entry name" value="Protein kinase-like (PK-like)"/>
    <property type="match status" value="1"/>
</dbReference>
<dbReference type="AlphaFoldDB" id="A0AAV1Z279"/>
<organism evidence="8 9">
    <name type="scientific">Larinioides sclopetarius</name>
    <dbReference type="NCBI Taxonomy" id="280406"/>
    <lineage>
        <taxon>Eukaryota</taxon>
        <taxon>Metazoa</taxon>
        <taxon>Ecdysozoa</taxon>
        <taxon>Arthropoda</taxon>
        <taxon>Chelicerata</taxon>
        <taxon>Arachnida</taxon>
        <taxon>Araneae</taxon>
        <taxon>Araneomorphae</taxon>
        <taxon>Entelegynae</taxon>
        <taxon>Araneoidea</taxon>
        <taxon>Araneidae</taxon>
        <taxon>Larinioides</taxon>
    </lineage>
</organism>
<evidence type="ECO:0000256" key="6">
    <source>
        <dbReference type="PROSITE-ProRule" id="PRU10141"/>
    </source>
</evidence>
<evidence type="ECO:0000256" key="2">
    <source>
        <dbReference type="ARBA" id="ARBA00022679"/>
    </source>
</evidence>
<evidence type="ECO:0000313" key="9">
    <source>
        <dbReference type="Proteomes" id="UP001497382"/>
    </source>
</evidence>
<dbReference type="GO" id="GO:0004674">
    <property type="term" value="F:protein serine/threonine kinase activity"/>
    <property type="evidence" value="ECO:0007669"/>
    <property type="project" value="UniProtKB-KW"/>
</dbReference>
<dbReference type="InterPro" id="IPR011009">
    <property type="entry name" value="Kinase-like_dom_sf"/>
</dbReference>
<dbReference type="GO" id="GO:0005634">
    <property type="term" value="C:nucleus"/>
    <property type="evidence" value="ECO:0007669"/>
    <property type="project" value="TreeGrafter"/>
</dbReference>
<dbReference type="FunFam" id="1.10.510.10:FF:000624">
    <property type="entry name" value="Mitogen-activated protein kinase"/>
    <property type="match status" value="1"/>
</dbReference>
<dbReference type="InterPro" id="IPR050108">
    <property type="entry name" value="CDK"/>
</dbReference>
<dbReference type="PROSITE" id="PS50011">
    <property type="entry name" value="PROTEIN_KINASE_DOM"/>
    <property type="match status" value="1"/>
</dbReference>
<dbReference type="PROSITE" id="PS00107">
    <property type="entry name" value="PROTEIN_KINASE_ATP"/>
    <property type="match status" value="1"/>
</dbReference>
<keyword evidence="4" id="KW-0418">Kinase</keyword>
<comment type="caution">
    <text evidence="8">The sequence shown here is derived from an EMBL/GenBank/DDBJ whole genome shotgun (WGS) entry which is preliminary data.</text>
</comment>
<feature type="domain" description="Protein kinase" evidence="7">
    <location>
        <begin position="53"/>
        <end position="337"/>
    </location>
</feature>
<dbReference type="Proteomes" id="UP001497382">
    <property type="component" value="Unassembled WGS sequence"/>
</dbReference>
<evidence type="ECO:0000256" key="1">
    <source>
        <dbReference type="ARBA" id="ARBA00022527"/>
    </source>
</evidence>
<evidence type="ECO:0000256" key="3">
    <source>
        <dbReference type="ARBA" id="ARBA00022741"/>
    </source>
</evidence>
<keyword evidence="1" id="KW-0723">Serine/threonine-protein kinase</keyword>
<reference evidence="8 9" key="1">
    <citation type="submission" date="2024-04" db="EMBL/GenBank/DDBJ databases">
        <authorList>
            <person name="Rising A."/>
            <person name="Reimegard J."/>
            <person name="Sonavane S."/>
            <person name="Akerstrom W."/>
            <person name="Nylinder S."/>
            <person name="Hedman E."/>
            <person name="Kallberg Y."/>
        </authorList>
    </citation>
    <scope>NUCLEOTIDE SEQUENCE [LARGE SCALE GENOMIC DNA]</scope>
</reference>
<keyword evidence="3 6" id="KW-0547">Nucleotide-binding</keyword>
<dbReference type="EMBL" id="CAXIEN010000016">
    <property type="protein sequence ID" value="CAL1265160.1"/>
    <property type="molecule type" value="Genomic_DNA"/>
</dbReference>
<accession>A0AAV1Z279</accession>
<dbReference type="PANTHER" id="PTHR24056:SF508">
    <property type="entry name" value="CYCLIN-DEPENDENT KINASE 10"/>
    <property type="match status" value="1"/>
</dbReference>
<feature type="binding site" evidence="6">
    <location>
        <position position="82"/>
    </location>
    <ligand>
        <name>ATP</name>
        <dbReference type="ChEBI" id="CHEBI:30616"/>
    </ligand>
</feature>
<evidence type="ECO:0000259" key="7">
    <source>
        <dbReference type="PROSITE" id="PS50011"/>
    </source>
</evidence>
<dbReference type="PANTHER" id="PTHR24056">
    <property type="entry name" value="CELL DIVISION PROTEIN KINASE"/>
    <property type="match status" value="1"/>
</dbReference>
<gene>
    <name evidence="8" type="ORF">LARSCL_LOCUS2376</name>
</gene>